<organism evidence="1 2">
    <name type="scientific">Russula earlei</name>
    <dbReference type="NCBI Taxonomy" id="71964"/>
    <lineage>
        <taxon>Eukaryota</taxon>
        <taxon>Fungi</taxon>
        <taxon>Dikarya</taxon>
        <taxon>Basidiomycota</taxon>
        <taxon>Agaricomycotina</taxon>
        <taxon>Agaricomycetes</taxon>
        <taxon>Russulales</taxon>
        <taxon>Russulaceae</taxon>
        <taxon>Russula</taxon>
    </lineage>
</organism>
<reference evidence="1" key="1">
    <citation type="submission" date="2021-03" db="EMBL/GenBank/DDBJ databases">
        <title>Evolutionary priming and transition to the ectomycorrhizal habit in an iconic lineage of mushroom-forming fungi: is preadaptation a requirement?</title>
        <authorList>
            <consortium name="DOE Joint Genome Institute"/>
            <person name="Looney B.P."/>
            <person name="Miyauchi S."/>
            <person name="Morin E."/>
            <person name="Drula E."/>
            <person name="Courty P.E."/>
            <person name="Chicoki N."/>
            <person name="Fauchery L."/>
            <person name="Kohler A."/>
            <person name="Kuo A."/>
            <person name="LaButti K."/>
            <person name="Pangilinan J."/>
            <person name="Lipzen A."/>
            <person name="Riley R."/>
            <person name="Andreopoulos W."/>
            <person name="He G."/>
            <person name="Johnson J."/>
            <person name="Barry K.W."/>
            <person name="Grigoriev I.V."/>
            <person name="Nagy L."/>
            <person name="Hibbett D."/>
            <person name="Henrissat B."/>
            <person name="Matheny P.B."/>
            <person name="Labbe J."/>
            <person name="Martin A.F."/>
        </authorList>
    </citation>
    <scope>NUCLEOTIDE SEQUENCE</scope>
    <source>
        <strain evidence="1">BPL698</strain>
    </source>
</reference>
<dbReference type="Proteomes" id="UP001207468">
    <property type="component" value="Unassembled WGS sequence"/>
</dbReference>
<sequence length="508" mass="55129">MAPLKLAIIGGGPSAFYVASRLLSLFPKDEPLASQLRIHIYDRLWAPHGLVRYGVAPDHPEVKVCVFPPGPPVLSNAIPLSQNCTHKFDEVAADPRLRFFGNVQVGPQTPPAIAHSLPISLSALRPHYTHLLLSTGCTVPTLHAALPPSDRTIPALSLVHWYTQHPTRPSPPPLHRTEHVSVIGQGNVALDVARMLLTPPDVLDRYDVPASVLDVLHRSAVRHVSIIGRRGPLQAAFTTKELRELTTLPGASMLPLAPELVASPPAGTKLTRQQSRILQILQQRAQTTTTTTPGAATAERTWSLDFFRSPTGFTSDGRHLALAHTALDERSRAVPTGATSQLRTDLVVTALGHHADPESAYYDPASGHLRTDRGRVLDATGRALRRVYASGWAATGARGVLAATMIDAYAVADAILGDHFGDSSGAAGAGCSDDDDDDDDDALVSSSDVDPESVPREIEEGVRDKRIVRYDQWKKVDAEEVRRGEEGKERERMGWEEARDFLTRTAAW</sequence>
<name>A0ACC0U2D2_9AGAM</name>
<dbReference type="EMBL" id="JAGFNK010000216">
    <property type="protein sequence ID" value="KAI9457885.1"/>
    <property type="molecule type" value="Genomic_DNA"/>
</dbReference>
<accession>A0ACC0U2D2</accession>
<comment type="caution">
    <text evidence="1">The sequence shown here is derived from an EMBL/GenBank/DDBJ whole genome shotgun (WGS) entry which is preliminary data.</text>
</comment>
<keyword evidence="2" id="KW-1185">Reference proteome</keyword>
<proteinExistence type="predicted"/>
<gene>
    <name evidence="1" type="ORF">F5148DRAFT_338944</name>
</gene>
<evidence type="ECO:0000313" key="2">
    <source>
        <dbReference type="Proteomes" id="UP001207468"/>
    </source>
</evidence>
<protein>
    <submittedName>
        <fullName evidence="1">FAD/NAD-P-binding domain-containing protein</fullName>
    </submittedName>
</protein>
<evidence type="ECO:0000313" key="1">
    <source>
        <dbReference type="EMBL" id="KAI9457885.1"/>
    </source>
</evidence>